<sequence>MTIVVGNLATPEGRAALDAAVTEAEQRRATLVVVAGPGEPGQDTAGLTERLAAAGVAVRLDPGTGDLADDLVRTALETGADLVVIGLRRRGPVGKLILGAGAQRILIEAPCPVLAVKV</sequence>
<dbReference type="SUPFAM" id="SSF52402">
    <property type="entry name" value="Adenine nucleotide alpha hydrolases-like"/>
    <property type="match status" value="1"/>
</dbReference>
<dbReference type="InterPro" id="IPR006015">
    <property type="entry name" value="Universal_stress_UspA"/>
</dbReference>
<dbReference type="PANTHER" id="PTHR46268:SF6">
    <property type="entry name" value="UNIVERSAL STRESS PROTEIN UP12"/>
    <property type="match status" value="1"/>
</dbReference>
<reference evidence="4" key="1">
    <citation type="journal article" date="2019" name="Int. J. Syst. Evol. Microbiol.">
        <title>The Global Catalogue of Microorganisms (GCM) 10K type strain sequencing project: providing services to taxonomists for standard genome sequencing and annotation.</title>
        <authorList>
            <consortium name="The Broad Institute Genomics Platform"/>
            <consortium name="The Broad Institute Genome Sequencing Center for Infectious Disease"/>
            <person name="Wu L."/>
            <person name="Ma J."/>
        </authorList>
    </citation>
    <scope>NUCLEOTIDE SEQUENCE [LARGE SCALE GENOMIC DNA]</scope>
    <source>
        <strain evidence="4">JCM 14326</strain>
    </source>
</reference>
<dbReference type="Proteomes" id="UP001501094">
    <property type="component" value="Unassembled WGS sequence"/>
</dbReference>
<dbReference type="Gene3D" id="3.40.50.620">
    <property type="entry name" value="HUPs"/>
    <property type="match status" value="1"/>
</dbReference>
<dbReference type="Pfam" id="PF00582">
    <property type="entry name" value="Usp"/>
    <property type="match status" value="1"/>
</dbReference>
<dbReference type="EMBL" id="BAAANL010000005">
    <property type="protein sequence ID" value="GAA1866203.1"/>
    <property type="molecule type" value="Genomic_DNA"/>
</dbReference>
<comment type="caution">
    <text evidence="3">The sequence shown here is derived from an EMBL/GenBank/DDBJ whole genome shotgun (WGS) entry which is preliminary data.</text>
</comment>
<dbReference type="PANTHER" id="PTHR46268">
    <property type="entry name" value="STRESS RESPONSE PROTEIN NHAX"/>
    <property type="match status" value="1"/>
</dbReference>
<gene>
    <name evidence="3" type="ORF">GCM10009751_25460</name>
</gene>
<proteinExistence type="inferred from homology"/>
<protein>
    <submittedName>
        <fullName evidence="3">Universal stress protein</fullName>
    </submittedName>
</protein>
<organism evidence="3 4">
    <name type="scientific">Myceligenerans crystallogenes</name>
    <dbReference type="NCBI Taxonomy" id="316335"/>
    <lineage>
        <taxon>Bacteria</taxon>
        <taxon>Bacillati</taxon>
        <taxon>Actinomycetota</taxon>
        <taxon>Actinomycetes</taxon>
        <taxon>Micrococcales</taxon>
        <taxon>Promicromonosporaceae</taxon>
        <taxon>Myceligenerans</taxon>
    </lineage>
</organism>
<evidence type="ECO:0000313" key="3">
    <source>
        <dbReference type="EMBL" id="GAA1866203.1"/>
    </source>
</evidence>
<dbReference type="InterPro" id="IPR006016">
    <property type="entry name" value="UspA"/>
</dbReference>
<comment type="similarity">
    <text evidence="1">Belongs to the universal stress protein A family.</text>
</comment>
<dbReference type="PRINTS" id="PR01438">
    <property type="entry name" value="UNVRSLSTRESS"/>
</dbReference>
<evidence type="ECO:0000313" key="4">
    <source>
        <dbReference type="Proteomes" id="UP001501094"/>
    </source>
</evidence>
<evidence type="ECO:0000259" key="2">
    <source>
        <dbReference type="Pfam" id="PF00582"/>
    </source>
</evidence>
<name>A0ABP4ZSR1_9MICO</name>
<dbReference type="RefSeq" id="WP_344103395.1">
    <property type="nucleotide sequence ID" value="NZ_BAAANL010000005.1"/>
</dbReference>
<keyword evidence="4" id="KW-1185">Reference proteome</keyword>
<feature type="domain" description="UspA" evidence="2">
    <location>
        <begin position="47"/>
        <end position="117"/>
    </location>
</feature>
<dbReference type="CDD" id="cd00293">
    <property type="entry name" value="USP-like"/>
    <property type="match status" value="1"/>
</dbReference>
<dbReference type="InterPro" id="IPR014729">
    <property type="entry name" value="Rossmann-like_a/b/a_fold"/>
</dbReference>
<accession>A0ABP4ZSR1</accession>
<evidence type="ECO:0000256" key="1">
    <source>
        <dbReference type="ARBA" id="ARBA00008791"/>
    </source>
</evidence>